<dbReference type="EMBL" id="BGPR01001923">
    <property type="protein sequence ID" value="GBM64352.1"/>
    <property type="molecule type" value="Genomic_DNA"/>
</dbReference>
<dbReference type="Proteomes" id="UP000499080">
    <property type="component" value="Unassembled WGS sequence"/>
</dbReference>
<accession>A0A4Y2HG96</accession>
<organism evidence="1 2">
    <name type="scientific">Araneus ventricosus</name>
    <name type="common">Orbweaver spider</name>
    <name type="synonym">Epeira ventricosa</name>
    <dbReference type="NCBI Taxonomy" id="182803"/>
    <lineage>
        <taxon>Eukaryota</taxon>
        <taxon>Metazoa</taxon>
        <taxon>Ecdysozoa</taxon>
        <taxon>Arthropoda</taxon>
        <taxon>Chelicerata</taxon>
        <taxon>Arachnida</taxon>
        <taxon>Araneae</taxon>
        <taxon>Araneomorphae</taxon>
        <taxon>Entelegynae</taxon>
        <taxon>Araneoidea</taxon>
        <taxon>Araneidae</taxon>
        <taxon>Araneus</taxon>
    </lineage>
</organism>
<protein>
    <recommendedName>
        <fullName evidence="3">DDE-1 domain-containing protein</fullName>
    </recommendedName>
</protein>
<keyword evidence="2" id="KW-1185">Reference proteome</keyword>
<name>A0A4Y2HG96_ARAVE</name>
<evidence type="ECO:0000313" key="1">
    <source>
        <dbReference type="EMBL" id="GBM64352.1"/>
    </source>
</evidence>
<reference evidence="1 2" key="1">
    <citation type="journal article" date="2019" name="Sci. Rep.">
        <title>Orb-weaving spider Araneus ventricosus genome elucidates the spidroin gene catalogue.</title>
        <authorList>
            <person name="Kono N."/>
            <person name="Nakamura H."/>
            <person name="Ohtoshi R."/>
            <person name="Moran D.A.P."/>
            <person name="Shinohara A."/>
            <person name="Yoshida Y."/>
            <person name="Fujiwara M."/>
            <person name="Mori M."/>
            <person name="Tomita M."/>
            <person name="Arakawa K."/>
        </authorList>
    </citation>
    <scope>NUCLEOTIDE SEQUENCE [LARGE SCALE GENOMIC DNA]</scope>
</reference>
<comment type="caution">
    <text evidence="1">The sequence shown here is derived from an EMBL/GenBank/DDBJ whole genome shotgun (WGS) entry which is preliminary data.</text>
</comment>
<evidence type="ECO:0000313" key="2">
    <source>
        <dbReference type="Proteomes" id="UP000499080"/>
    </source>
</evidence>
<evidence type="ECO:0008006" key="3">
    <source>
        <dbReference type="Google" id="ProtNLM"/>
    </source>
</evidence>
<sequence>MLVKILIIALDRNEKLEVSVLDAINYVRKSWSSVSSQSVSNCFCYGWFIANAESEEFLSEDIIDPEPLETLLQIANEKGCRVNDVNAVVNIDNDISIC</sequence>
<gene>
    <name evidence="1" type="ORF">AVEN_11006_1</name>
</gene>
<dbReference type="AlphaFoldDB" id="A0A4Y2HG96"/>
<proteinExistence type="predicted"/>